<protein>
    <submittedName>
        <fullName evidence="1">Phage portal protein</fullName>
    </submittedName>
</protein>
<organism evidence="1 2">
    <name type="scientific">Pseudohalioglobus sediminis</name>
    <dbReference type="NCBI Taxonomy" id="2606449"/>
    <lineage>
        <taxon>Bacteria</taxon>
        <taxon>Pseudomonadati</taxon>
        <taxon>Pseudomonadota</taxon>
        <taxon>Gammaproteobacteria</taxon>
        <taxon>Cellvibrionales</taxon>
        <taxon>Halieaceae</taxon>
        <taxon>Pseudohalioglobus</taxon>
    </lineage>
</organism>
<dbReference type="EMBL" id="VTUX01000001">
    <property type="protein sequence ID" value="KAA1194085.1"/>
    <property type="molecule type" value="Genomic_DNA"/>
</dbReference>
<proteinExistence type="predicted"/>
<reference evidence="1 2" key="1">
    <citation type="submission" date="2019-09" db="EMBL/GenBank/DDBJ databases">
        <authorList>
            <person name="Chen X.-Y."/>
        </authorList>
    </citation>
    <scope>NUCLEOTIDE SEQUENCE [LARGE SCALE GENOMIC DNA]</scope>
    <source>
        <strain evidence="1 2">NY5</strain>
    </source>
</reference>
<comment type="caution">
    <text evidence="1">The sequence shown here is derived from an EMBL/GenBank/DDBJ whole genome shotgun (WGS) entry which is preliminary data.</text>
</comment>
<dbReference type="AlphaFoldDB" id="A0A5B0X5Y0"/>
<evidence type="ECO:0000313" key="2">
    <source>
        <dbReference type="Proteomes" id="UP000323708"/>
    </source>
</evidence>
<keyword evidence="2" id="KW-1185">Reference proteome</keyword>
<gene>
    <name evidence="1" type="ORF">F0M18_01175</name>
</gene>
<evidence type="ECO:0000313" key="1">
    <source>
        <dbReference type="EMBL" id="KAA1194085.1"/>
    </source>
</evidence>
<accession>A0A5B0X5Y0</accession>
<name>A0A5B0X5Y0_9GAMM</name>
<dbReference type="Proteomes" id="UP000323708">
    <property type="component" value="Unassembled WGS sequence"/>
</dbReference>
<sequence length="52" mass="5995">MKARAEFYTKQLQNGALSPNEIRALEDMNPRDEGDVYLRPMNMLHNGREVSS</sequence>